<evidence type="ECO:0000313" key="10">
    <source>
        <dbReference type="Proteomes" id="UP001229421"/>
    </source>
</evidence>
<dbReference type="FunFam" id="3.40.1190.10:FF:000012">
    <property type="entry name" value="Dihydrofolate synthetase"/>
    <property type="match status" value="1"/>
</dbReference>
<dbReference type="InterPro" id="IPR036565">
    <property type="entry name" value="Mur-like_cat_sf"/>
</dbReference>
<dbReference type="GO" id="GO:0004326">
    <property type="term" value="F:tetrahydrofolylpolyglutamate synthase activity"/>
    <property type="evidence" value="ECO:0007669"/>
    <property type="project" value="InterPro"/>
</dbReference>
<evidence type="ECO:0000256" key="6">
    <source>
        <dbReference type="ARBA" id="ARBA00022842"/>
    </source>
</evidence>
<evidence type="ECO:0000256" key="4">
    <source>
        <dbReference type="ARBA" id="ARBA00022741"/>
    </source>
</evidence>
<organism evidence="9 10">
    <name type="scientific">Tagetes erecta</name>
    <name type="common">African marigold</name>
    <dbReference type="NCBI Taxonomy" id="13708"/>
    <lineage>
        <taxon>Eukaryota</taxon>
        <taxon>Viridiplantae</taxon>
        <taxon>Streptophyta</taxon>
        <taxon>Embryophyta</taxon>
        <taxon>Tracheophyta</taxon>
        <taxon>Spermatophyta</taxon>
        <taxon>Magnoliopsida</taxon>
        <taxon>eudicotyledons</taxon>
        <taxon>Gunneridae</taxon>
        <taxon>Pentapetalae</taxon>
        <taxon>asterids</taxon>
        <taxon>campanulids</taxon>
        <taxon>Asterales</taxon>
        <taxon>Asteraceae</taxon>
        <taxon>Asteroideae</taxon>
        <taxon>Heliantheae alliance</taxon>
        <taxon>Tageteae</taxon>
        <taxon>Tagetes</taxon>
    </lineage>
</organism>
<keyword evidence="2" id="KW-0436">Ligase</keyword>
<dbReference type="SUPFAM" id="SSF53623">
    <property type="entry name" value="MurD-like peptide ligases, catalytic domain"/>
    <property type="match status" value="1"/>
</dbReference>
<dbReference type="InterPro" id="IPR036615">
    <property type="entry name" value="Mur_ligase_C_dom_sf"/>
</dbReference>
<keyword evidence="10" id="KW-1185">Reference proteome</keyword>
<dbReference type="SUPFAM" id="SSF53244">
    <property type="entry name" value="MurD-like peptide ligases, peptide-binding domain"/>
    <property type="match status" value="1"/>
</dbReference>
<evidence type="ECO:0000259" key="8">
    <source>
        <dbReference type="Pfam" id="PF08245"/>
    </source>
</evidence>
<keyword evidence="3" id="KW-0479">Metal-binding</keyword>
<comment type="similarity">
    <text evidence="1">Belongs to the folylpolyglutamate synthase family.</text>
</comment>
<dbReference type="Proteomes" id="UP001229421">
    <property type="component" value="Unassembled WGS sequence"/>
</dbReference>
<evidence type="ECO:0000256" key="3">
    <source>
        <dbReference type="ARBA" id="ARBA00022723"/>
    </source>
</evidence>
<evidence type="ECO:0000313" key="9">
    <source>
        <dbReference type="EMBL" id="KAK1409100.1"/>
    </source>
</evidence>
<dbReference type="GO" id="GO:0005524">
    <property type="term" value="F:ATP binding"/>
    <property type="evidence" value="ECO:0007669"/>
    <property type="project" value="UniProtKB-KW"/>
</dbReference>
<dbReference type="InterPro" id="IPR018109">
    <property type="entry name" value="Folylpolyglutamate_synth_CS"/>
</dbReference>
<feature type="domain" description="Mur ligase central" evidence="8">
    <location>
        <begin position="222"/>
        <end position="467"/>
    </location>
</feature>
<dbReference type="NCBIfam" id="TIGR01499">
    <property type="entry name" value="folC"/>
    <property type="match status" value="1"/>
</dbReference>
<keyword evidence="4" id="KW-0547">Nucleotide-binding</keyword>
<sequence>MECEFIISSDSNDAKNASLYTLIVFRKGGDGDDSDGGGSHGGDGHDSDGGGPTVAMDMVVTVVVRMVEAMEVIVATDDLSRMMMVVVVLTTIIIHELCCLQTTKTPARPPIFFHRSGLINLVYVILNQVAMRMALYRIVGGFYHKCLIGGVNGLGVKRRFSGKEESEVKELNDYLNNLKNHEKSDVPKGAGTDSDHGFDLGRMTRLMHSLGNPQSKFKTIHIAGTKGKGSTAAFLSNILRAQGYSVGCYTSPHIKTIRERITLGKLGYPVSAKTLNSLFQRIKLDLDQAVQLEQGHLSHFEVLTALAFKLFAEENVDIAVIEAGLGGARDATNIISSSDLAASVITTISEEHLAALGGSLESIAVAKSGIIKHGCPVVLGGPYLPHIELIFRNKASSMCSPVISASDSGNTSIIKGISNVSGIPYQISDIILDIKKDFQLSIELYDVKLRLLGLHQLQNAATATCAALCLRYQGWRISDGSIRTGLESTQLLGRSQFLTPVEAEALGLPGATVLLDGAHTKESAKALTDMIQIAYPDAKLVFVVAMASDKDYQAFASELLAAKQVDAIFLTEVSIAGDRYRTASLSLLRDG</sequence>
<dbReference type="InterPro" id="IPR013221">
    <property type="entry name" value="Mur_ligase_cen"/>
</dbReference>
<dbReference type="PANTHER" id="PTHR11136">
    <property type="entry name" value="FOLYLPOLYGLUTAMATE SYNTHASE-RELATED"/>
    <property type="match status" value="1"/>
</dbReference>
<dbReference type="AlphaFoldDB" id="A0AAD8JQU9"/>
<dbReference type="GO" id="GO:0046872">
    <property type="term" value="F:metal ion binding"/>
    <property type="evidence" value="ECO:0007669"/>
    <property type="project" value="UniProtKB-KW"/>
</dbReference>
<keyword evidence="5" id="KW-0067">ATP-binding</keyword>
<dbReference type="InterPro" id="IPR001645">
    <property type="entry name" value="Folylpolyglutamate_synth"/>
</dbReference>
<dbReference type="PROSITE" id="PS01012">
    <property type="entry name" value="FOLYLPOLYGLU_SYNT_2"/>
    <property type="match status" value="1"/>
</dbReference>
<dbReference type="Gene3D" id="3.40.1190.10">
    <property type="entry name" value="Mur-like, catalytic domain"/>
    <property type="match status" value="1"/>
</dbReference>
<name>A0AAD8JQU9_TARER</name>
<gene>
    <name evidence="9" type="ORF">QVD17_35625</name>
</gene>
<evidence type="ECO:0000256" key="7">
    <source>
        <dbReference type="SAM" id="MobiDB-lite"/>
    </source>
</evidence>
<evidence type="ECO:0000256" key="1">
    <source>
        <dbReference type="ARBA" id="ARBA00008276"/>
    </source>
</evidence>
<dbReference type="PANTHER" id="PTHR11136:SF0">
    <property type="entry name" value="DIHYDROFOLATE SYNTHETASE-RELATED"/>
    <property type="match status" value="1"/>
</dbReference>
<comment type="caution">
    <text evidence="9">The sequence shown here is derived from an EMBL/GenBank/DDBJ whole genome shotgun (WGS) entry which is preliminary data.</text>
</comment>
<protein>
    <recommendedName>
        <fullName evidence="8">Mur ligase central domain-containing protein</fullName>
    </recommendedName>
</protein>
<dbReference type="EMBL" id="JAUHHV010000010">
    <property type="protein sequence ID" value="KAK1409100.1"/>
    <property type="molecule type" value="Genomic_DNA"/>
</dbReference>
<evidence type="ECO:0000256" key="2">
    <source>
        <dbReference type="ARBA" id="ARBA00022598"/>
    </source>
</evidence>
<dbReference type="PROSITE" id="PS01011">
    <property type="entry name" value="FOLYLPOLYGLU_SYNT_1"/>
    <property type="match status" value="1"/>
</dbReference>
<keyword evidence="6" id="KW-0460">Magnesium</keyword>
<dbReference type="GO" id="GO:0008841">
    <property type="term" value="F:dihydrofolate synthase activity"/>
    <property type="evidence" value="ECO:0007669"/>
    <property type="project" value="TreeGrafter"/>
</dbReference>
<accession>A0AAD8JQU9</accession>
<dbReference type="GO" id="GO:0005737">
    <property type="term" value="C:cytoplasm"/>
    <property type="evidence" value="ECO:0007669"/>
    <property type="project" value="TreeGrafter"/>
</dbReference>
<evidence type="ECO:0000256" key="5">
    <source>
        <dbReference type="ARBA" id="ARBA00022840"/>
    </source>
</evidence>
<reference evidence="9" key="1">
    <citation type="journal article" date="2023" name="bioRxiv">
        <title>Improved chromosome-level genome assembly for marigold (Tagetes erecta).</title>
        <authorList>
            <person name="Jiang F."/>
            <person name="Yuan L."/>
            <person name="Wang S."/>
            <person name="Wang H."/>
            <person name="Xu D."/>
            <person name="Wang A."/>
            <person name="Fan W."/>
        </authorList>
    </citation>
    <scope>NUCLEOTIDE SEQUENCE</scope>
    <source>
        <strain evidence="9">WSJ</strain>
        <tissue evidence="9">Leaf</tissue>
    </source>
</reference>
<feature type="region of interest" description="Disordered" evidence="7">
    <location>
        <begin position="33"/>
        <end position="52"/>
    </location>
</feature>
<dbReference type="Gene3D" id="3.90.190.20">
    <property type="entry name" value="Mur ligase, C-terminal domain"/>
    <property type="match status" value="1"/>
</dbReference>
<proteinExistence type="inferred from homology"/>
<dbReference type="Pfam" id="PF08245">
    <property type="entry name" value="Mur_ligase_M"/>
    <property type="match status" value="1"/>
</dbReference>